<feature type="region of interest" description="Disordered" evidence="5">
    <location>
        <begin position="469"/>
        <end position="488"/>
    </location>
</feature>
<dbReference type="InParanoid" id="A0A0N1IB29"/>
<evidence type="ECO:0000256" key="1">
    <source>
        <dbReference type="ARBA" id="ARBA00022723"/>
    </source>
</evidence>
<protein>
    <recommendedName>
        <fullName evidence="6">RING-type domain-containing protein</fullName>
    </recommendedName>
</protein>
<dbReference type="SUPFAM" id="SSF57850">
    <property type="entry name" value="RING/U-box"/>
    <property type="match status" value="1"/>
</dbReference>
<evidence type="ECO:0000256" key="5">
    <source>
        <dbReference type="SAM" id="MobiDB-lite"/>
    </source>
</evidence>
<dbReference type="PROSITE" id="PS50089">
    <property type="entry name" value="ZF_RING_2"/>
    <property type="match status" value="1"/>
</dbReference>
<dbReference type="AlphaFoldDB" id="A0A0N1IB29"/>
<feature type="compositionally biased region" description="Basic residues" evidence="5">
    <location>
        <begin position="543"/>
        <end position="556"/>
    </location>
</feature>
<dbReference type="PROSITE" id="PS00518">
    <property type="entry name" value="ZF_RING_1"/>
    <property type="match status" value="1"/>
</dbReference>
<dbReference type="InterPro" id="IPR017907">
    <property type="entry name" value="Znf_RING_CS"/>
</dbReference>
<feature type="region of interest" description="Disordered" evidence="5">
    <location>
        <begin position="177"/>
        <end position="235"/>
    </location>
</feature>
<reference evidence="7 8" key="1">
    <citation type="journal article" date="2015" name="Nat. Commun.">
        <title>Outbred genome sequencing and CRISPR/Cas9 gene editing in butterflies.</title>
        <authorList>
            <person name="Li X."/>
            <person name="Fan D."/>
            <person name="Zhang W."/>
            <person name="Liu G."/>
            <person name="Zhang L."/>
            <person name="Zhao L."/>
            <person name="Fang X."/>
            <person name="Chen L."/>
            <person name="Dong Y."/>
            <person name="Chen Y."/>
            <person name="Ding Y."/>
            <person name="Zhao R."/>
            <person name="Feng M."/>
            <person name="Zhu Y."/>
            <person name="Feng Y."/>
            <person name="Jiang X."/>
            <person name="Zhu D."/>
            <person name="Xiang H."/>
            <person name="Feng X."/>
            <person name="Li S."/>
            <person name="Wang J."/>
            <person name="Zhang G."/>
            <person name="Kronforst M.R."/>
            <person name="Wang W."/>
        </authorList>
    </citation>
    <scope>NUCLEOTIDE SEQUENCE [LARGE SCALE GENOMIC DNA]</scope>
    <source>
        <strain evidence="7">Ya'a_city_454_Pm</strain>
        <tissue evidence="7">Whole body</tissue>
    </source>
</reference>
<keyword evidence="3" id="KW-0862">Zinc</keyword>
<organism evidence="7 8">
    <name type="scientific">Papilio machaon</name>
    <name type="common">Old World swallowtail butterfly</name>
    <dbReference type="NCBI Taxonomy" id="76193"/>
    <lineage>
        <taxon>Eukaryota</taxon>
        <taxon>Metazoa</taxon>
        <taxon>Ecdysozoa</taxon>
        <taxon>Arthropoda</taxon>
        <taxon>Hexapoda</taxon>
        <taxon>Insecta</taxon>
        <taxon>Pterygota</taxon>
        <taxon>Neoptera</taxon>
        <taxon>Endopterygota</taxon>
        <taxon>Lepidoptera</taxon>
        <taxon>Glossata</taxon>
        <taxon>Ditrysia</taxon>
        <taxon>Papilionoidea</taxon>
        <taxon>Papilionidae</taxon>
        <taxon>Papilioninae</taxon>
        <taxon>Papilio</taxon>
    </lineage>
</organism>
<keyword evidence="8" id="KW-1185">Reference proteome</keyword>
<feature type="region of interest" description="Disordered" evidence="5">
    <location>
        <begin position="514"/>
        <end position="556"/>
    </location>
</feature>
<dbReference type="EMBL" id="KQ459752">
    <property type="protein sequence ID" value="KPJ20198.1"/>
    <property type="molecule type" value="Genomic_DNA"/>
</dbReference>
<sequence length="556" mass="63855">MTAHFNIDEVVKHVKTIADNNRCGICDKLSGDRLRYSCGHSICGECVTVADECLTCINTTKTKPALDLVQGQLVQNVSNLLTTFQEAFYIDVYRRYRLSEKLKIENQLFPECIQASVKYYNKRRSSNIRTTDDKENFMSSFFAGEGLNNSHSTTMNTRINLVQKWLEKNEKVERPVRKPFSDINVNNSIRSNKDNKFNKGLKLQNQENDLKKKSKTINKEKNKASNKRKSKNVLSPSLLNYYKNETIQNKSKPENRISFDKKYDKSSKVTTDCSNYEINSSDVEPIDTIVIEDTQTQVDKDKAAWLKVVEEHNESMYNIKDNQKSLEHKPLSETRDELKPDRITINKNVCYYKKAYLFKSCYYCLKNNGGSIIDNQRLNSNNVSITINTKSISSTITVLREDEDYNDKVITKHSIETQTDDYIIGVEPKHLSPSNENISSPDIFVDDVKKQADIDKENINYKDIGIHDNYNSHRVTNDSDSDDMDCSGPIKVSVDVHRSNDMDGILSTVDSADYQSRVRRSARRPTVDSSNSSEKENLEPNRIKRRKLGKKQGLKK</sequence>
<dbReference type="Gene3D" id="3.30.40.10">
    <property type="entry name" value="Zinc/RING finger domain, C3HC4 (zinc finger)"/>
    <property type="match status" value="1"/>
</dbReference>
<dbReference type="Proteomes" id="UP000053240">
    <property type="component" value="Unassembled WGS sequence"/>
</dbReference>
<keyword evidence="1" id="KW-0479">Metal-binding</keyword>
<dbReference type="GO" id="GO:0008270">
    <property type="term" value="F:zinc ion binding"/>
    <property type="evidence" value="ECO:0007669"/>
    <property type="project" value="UniProtKB-KW"/>
</dbReference>
<accession>A0A0N1IB29</accession>
<dbReference type="OrthoDB" id="7346979at2759"/>
<evidence type="ECO:0000256" key="2">
    <source>
        <dbReference type="ARBA" id="ARBA00022771"/>
    </source>
</evidence>
<proteinExistence type="predicted"/>
<gene>
    <name evidence="7" type="ORF">RR48_01613</name>
</gene>
<dbReference type="InterPro" id="IPR013083">
    <property type="entry name" value="Znf_RING/FYVE/PHD"/>
</dbReference>
<evidence type="ECO:0000313" key="8">
    <source>
        <dbReference type="Proteomes" id="UP000053240"/>
    </source>
</evidence>
<name>A0A0N1IB29_PAPMA</name>
<evidence type="ECO:0000313" key="7">
    <source>
        <dbReference type="EMBL" id="KPJ20198.1"/>
    </source>
</evidence>
<evidence type="ECO:0000259" key="6">
    <source>
        <dbReference type="PROSITE" id="PS50089"/>
    </source>
</evidence>
<dbReference type="KEGG" id="pmac:106709542"/>
<feature type="domain" description="RING-type" evidence="6">
    <location>
        <begin position="23"/>
        <end position="56"/>
    </location>
</feature>
<evidence type="ECO:0000256" key="3">
    <source>
        <dbReference type="ARBA" id="ARBA00022833"/>
    </source>
</evidence>
<dbReference type="InterPro" id="IPR001841">
    <property type="entry name" value="Znf_RING"/>
</dbReference>
<keyword evidence="2 4" id="KW-0863">Zinc-finger</keyword>
<feature type="compositionally biased region" description="Basic and acidic residues" evidence="5">
    <location>
        <begin position="533"/>
        <end position="542"/>
    </location>
</feature>
<evidence type="ECO:0000256" key="4">
    <source>
        <dbReference type="PROSITE-ProRule" id="PRU00175"/>
    </source>
</evidence>